<protein>
    <submittedName>
        <fullName evidence="1">Uncharacterized protein</fullName>
    </submittedName>
</protein>
<gene>
    <name evidence="1" type="ORF">DDR33_02565</name>
</gene>
<dbReference type="Proteomes" id="UP000245647">
    <property type="component" value="Unassembled WGS sequence"/>
</dbReference>
<dbReference type="AlphaFoldDB" id="A0A2U2PKY1"/>
<organism evidence="1 2">
    <name type="scientific">Pararcticibacter amylolyticus</name>
    <dbReference type="NCBI Taxonomy" id="2173175"/>
    <lineage>
        <taxon>Bacteria</taxon>
        <taxon>Pseudomonadati</taxon>
        <taxon>Bacteroidota</taxon>
        <taxon>Sphingobacteriia</taxon>
        <taxon>Sphingobacteriales</taxon>
        <taxon>Sphingobacteriaceae</taxon>
        <taxon>Pararcticibacter</taxon>
    </lineage>
</organism>
<evidence type="ECO:0000313" key="1">
    <source>
        <dbReference type="EMBL" id="PWG81934.1"/>
    </source>
</evidence>
<dbReference type="EMBL" id="QEAS01000002">
    <property type="protein sequence ID" value="PWG81934.1"/>
    <property type="molecule type" value="Genomic_DNA"/>
</dbReference>
<name>A0A2U2PKY1_9SPHI</name>
<accession>A0A2U2PKY1</accession>
<evidence type="ECO:0000313" key="2">
    <source>
        <dbReference type="Proteomes" id="UP000245647"/>
    </source>
</evidence>
<reference evidence="1 2" key="1">
    <citation type="submission" date="2018-04" db="EMBL/GenBank/DDBJ databases">
        <title>Pedobacter chongqingensis sp. nov., isolated from a rottenly hemp rope.</title>
        <authorList>
            <person name="Cai Y."/>
        </authorList>
    </citation>
    <scope>NUCLEOTIDE SEQUENCE [LARGE SCALE GENOMIC DNA]</scope>
    <source>
        <strain evidence="1 2">FJ4-8</strain>
    </source>
</reference>
<sequence length="78" mass="8720">MPGLTLASSVRCTDNKFGRFSWSNSANISFNRNKVLDLGGQQSIITQSNGVIYFITEVGKPIGNYYTLVQDGIFKKRR</sequence>
<comment type="caution">
    <text evidence="1">The sequence shown here is derived from an EMBL/GenBank/DDBJ whole genome shotgun (WGS) entry which is preliminary data.</text>
</comment>
<dbReference type="RefSeq" id="WP_109414212.1">
    <property type="nucleotide sequence ID" value="NZ_QEAS01000002.1"/>
</dbReference>
<proteinExistence type="predicted"/>
<keyword evidence="2" id="KW-1185">Reference proteome</keyword>